<dbReference type="RefSeq" id="WP_022609018.1">
    <property type="nucleotide sequence ID" value="NZ_ASSJ01000081.1"/>
</dbReference>
<evidence type="ECO:0000256" key="7">
    <source>
        <dbReference type="ARBA" id="ARBA00022777"/>
    </source>
</evidence>
<dbReference type="GO" id="GO:0006002">
    <property type="term" value="P:fructose 6-phosphate metabolic process"/>
    <property type="evidence" value="ECO:0007669"/>
    <property type="project" value="InterPro"/>
</dbReference>
<keyword evidence="6 10" id="KW-0479">Metal-binding</keyword>
<dbReference type="InParanoid" id="U5DFU5"/>
<dbReference type="GO" id="GO:0061621">
    <property type="term" value="P:canonical glycolysis"/>
    <property type="evidence" value="ECO:0007669"/>
    <property type="project" value="TreeGrafter"/>
</dbReference>
<comment type="caution">
    <text evidence="13">The sequence shown here is derived from an EMBL/GenBank/DDBJ whole genome shotgun (WGS) entry which is preliminary data.</text>
</comment>
<dbReference type="GO" id="GO:0003872">
    <property type="term" value="F:6-phosphofructokinase activity"/>
    <property type="evidence" value="ECO:0007669"/>
    <property type="project" value="UniProtKB-UniRule"/>
</dbReference>
<feature type="binding site" evidence="10">
    <location>
        <begin position="115"/>
        <end position="118"/>
    </location>
    <ligand>
        <name>ATP</name>
        <dbReference type="ChEBI" id="CHEBI:30616"/>
    </ligand>
</feature>
<dbReference type="NCBIfam" id="NF002872">
    <property type="entry name" value="PRK03202.1"/>
    <property type="match status" value="1"/>
</dbReference>
<dbReference type="GO" id="GO:0048029">
    <property type="term" value="F:monosaccharide binding"/>
    <property type="evidence" value="ECO:0007669"/>
    <property type="project" value="TreeGrafter"/>
</dbReference>
<keyword evidence="5 10" id="KW-0808">Transferase</keyword>
<evidence type="ECO:0000256" key="11">
    <source>
        <dbReference type="SAM" id="MobiDB-lite"/>
    </source>
</evidence>
<dbReference type="Pfam" id="PF00365">
    <property type="entry name" value="PFK"/>
    <property type="match status" value="1"/>
</dbReference>
<feature type="binding site" evidence="10">
    <location>
        <position position="14"/>
    </location>
    <ligand>
        <name>ATP</name>
        <dbReference type="ChEBI" id="CHEBI:30616"/>
    </ligand>
</feature>
<dbReference type="AlphaFoldDB" id="U5DFU5"/>
<dbReference type="GO" id="GO:0046872">
    <property type="term" value="F:metal ion binding"/>
    <property type="evidence" value="ECO:0007669"/>
    <property type="project" value="UniProtKB-KW"/>
</dbReference>
<dbReference type="eggNOG" id="COG0205">
    <property type="taxonomic scope" value="Bacteria"/>
</dbReference>
<feature type="binding site" description="in other chain" evidence="10">
    <location>
        <begin position="183"/>
        <end position="185"/>
    </location>
    <ligand>
        <name>substrate</name>
        <note>ligand shared between dimeric partners</note>
    </ligand>
</feature>
<dbReference type="NCBIfam" id="NF010674">
    <property type="entry name" value="PRK14071.1"/>
    <property type="match status" value="1"/>
</dbReference>
<accession>U5DFU5</accession>
<keyword evidence="10" id="KW-0067">ATP-binding</keyword>
<dbReference type="InterPro" id="IPR015912">
    <property type="entry name" value="Phosphofructokinase_CS"/>
</dbReference>
<dbReference type="OrthoDB" id="9802503at2"/>
<dbReference type="GO" id="GO:0042802">
    <property type="term" value="F:identical protein binding"/>
    <property type="evidence" value="ECO:0007669"/>
    <property type="project" value="TreeGrafter"/>
</dbReference>
<dbReference type="STRING" id="582515.KR51_00034100"/>
<comment type="pathway">
    <text evidence="3 10">Carbohydrate degradation; glycolysis; D-glyceraldehyde 3-phosphate and glycerone phosphate from D-glucose: step 3/4.</text>
</comment>
<evidence type="ECO:0000256" key="4">
    <source>
        <dbReference type="ARBA" id="ARBA00022490"/>
    </source>
</evidence>
<dbReference type="GO" id="GO:0016208">
    <property type="term" value="F:AMP binding"/>
    <property type="evidence" value="ECO:0007669"/>
    <property type="project" value="TreeGrafter"/>
</dbReference>
<dbReference type="InterPro" id="IPR012003">
    <property type="entry name" value="ATP_PFK_prok-type"/>
</dbReference>
<feature type="binding site" evidence="10">
    <location>
        <position position="116"/>
    </location>
    <ligand>
        <name>Mg(2+)</name>
        <dbReference type="ChEBI" id="CHEBI:18420"/>
        <note>catalytic</note>
    </ligand>
</feature>
<dbReference type="PIRSF" id="PIRSF000532">
    <property type="entry name" value="ATP_PFK_prok"/>
    <property type="match status" value="1"/>
</dbReference>
<feature type="active site" description="Proton acceptor" evidence="10">
    <location>
        <position position="141"/>
    </location>
</feature>
<dbReference type="GO" id="GO:0005524">
    <property type="term" value="F:ATP binding"/>
    <property type="evidence" value="ECO:0007669"/>
    <property type="project" value="UniProtKB-KW"/>
</dbReference>
<dbReference type="HAMAP" id="MF_01976">
    <property type="entry name" value="Phosphofructokinase_III"/>
    <property type="match status" value="1"/>
</dbReference>
<feature type="binding site" evidence="10">
    <location>
        <position position="277"/>
    </location>
    <ligand>
        <name>substrate</name>
        <note>ligand shared between dimeric partners</note>
    </ligand>
</feature>
<proteinExistence type="inferred from homology"/>
<organism evidence="13 14">
    <name type="scientific">Rubidibacter lacunae KORDI 51-2</name>
    <dbReference type="NCBI Taxonomy" id="582515"/>
    <lineage>
        <taxon>Bacteria</taxon>
        <taxon>Bacillati</taxon>
        <taxon>Cyanobacteriota</taxon>
        <taxon>Cyanophyceae</taxon>
        <taxon>Oscillatoriophycideae</taxon>
        <taxon>Chroococcales</taxon>
        <taxon>Aphanothecaceae</taxon>
        <taxon>Rubidibacter</taxon>
    </lineage>
</organism>
<dbReference type="InterPro" id="IPR012829">
    <property type="entry name" value="Phosphofructokinase_III"/>
</dbReference>
<keyword evidence="4 10" id="KW-0963">Cytoplasm</keyword>
<dbReference type="GO" id="GO:0070095">
    <property type="term" value="F:fructose-6-phosphate binding"/>
    <property type="evidence" value="ECO:0007669"/>
    <property type="project" value="TreeGrafter"/>
</dbReference>
<dbReference type="GO" id="GO:0047334">
    <property type="term" value="F:diphosphate-fructose-6-phosphate 1-phosphotransferase activity"/>
    <property type="evidence" value="ECO:0007669"/>
    <property type="project" value="InterPro"/>
</dbReference>
<evidence type="ECO:0000313" key="14">
    <source>
        <dbReference type="Proteomes" id="UP000016960"/>
    </source>
</evidence>
<evidence type="ECO:0000256" key="8">
    <source>
        <dbReference type="ARBA" id="ARBA00022842"/>
    </source>
</evidence>
<comment type="subcellular location">
    <subcellularLocation>
        <location evidence="2 10">Cytoplasm</location>
    </subcellularLocation>
</comment>
<dbReference type="Proteomes" id="UP000016960">
    <property type="component" value="Unassembled WGS sequence"/>
</dbReference>
<keyword evidence="7 10" id="KW-0418">Kinase</keyword>
<dbReference type="PANTHER" id="PTHR13697">
    <property type="entry name" value="PHOSPHOFRUCTOKINASE"/>
    <property type="match status" value="1"/>
</dbReference>
<comment type="similarity">
    <text evidence="10">Belongs to the phosphofructokinase type A (PFKA) family. Mixed-substrate PFK group III subfamily.</text>
</comment>
<keyword evidence="14" id="KW-1185">Reference proteome</keyword>
<dbReference type="PRINTS" id="PR00476">
    <property type="entry name" value="PHFRCTKINASE"/>
</dbReference>
<sequence>MTRQKRVGILTSGGDCGGLNAVTRAVVRRARDYGFAIYGIKDATMGLLSRPVEAELLDTKRVSSILRYGGTILGTINKNNPFAFPMPDGSLVDRSEEAIEGYHRLGLDALIGIGGDGSLAILDKLARQGNWNLVGVPKTIDNDVGTTEHSIGFHTALSIAVEALDRLTYTAISHSRVMVLEVMGRDAGHIAIGAGIAGGAHVILIPELPYSLEKVCEKILERKEQGNNYSIVVVAEAVKTESGEPVRYTNSLGQTLYGGIGHYIGNEISKRTGIETRVSILGHLQRGGTPSALDRLFGAAFGVAALDLVAQNKFGRMVAWQNRRVVDVPIAEAIAQYRSVELDGALVETALGLNTYIGEVDRPHPPYPQSSVDLGLPVPHGGG</sequence>
<dbReference type="UniPathway" id="UPA00109">
    <property type="reaction ID" value="UER00182"/>
</dbReference>
<dbReference type="PANTHER" id="PTHR13697:SF52">
    <property type="entry name" value="ATP-DEPENDENT 6-PHOSPHOFRUCTOKINASE 3"/>
    <property type="match status" value="1"/>
</dbReference>
<dbReference type="InterPro" id="IPR035966">
    <property type="entry name" value="PKF_sf"/>
</dbReference>
<feature type="binding site" evidence="10">
    <location>
        <position position="176"/>
    </location>
    <ligand>
        <name>substrate</name>
        <note>ligand shared between dimeric partners</note>
    </ligand>
</feature>
<dbReference type="EMBL" id="ASSJ01000081">
    <property type="protein sequence ID" value="ERN40122.1"/>
    <property type="molecule type" value="Genomic_DNA"/>
</dbReference>
<evidence type="ECO:0000256" key="5">
    <source>
        <dbReference type="ARBA" id="ARBA00022679"/>
    </source>
</evidence>
<feature type="binding site" evidence="10">
    <location>
        <begin position="78"/>
        <end position="79"/>
    </location>
    <ligand>
        <name>ATP</name>
        <dbReference type="ChEBI" id="CHEBI:30616"/>
    </ligand>
</feature>
<dbReference type="InterPro" id="IPR000023">
    <property type="entry name" value="Phosphofructokinase_dom"/>
</dbReference>
<evidence type="ECO:0000256" key="1">
    <source>
        <dbReference type="ARBA" id="ARBA00001946"/>
    </source>
</evidence>
<dbReference type="FunFam" id="3.40.50.460:FF:000002">
    <property type="entry name" value="ATP-dependent 6-phosphofructokinase"/>
    <property type="match status" value="1"/>
</dbReference>
<dbReference type="Gene3D" id="3.40.50.460">
    <property type="entry name" value="Phosphofructokinase domain"/>
    <property type="match status" value="1"/>
</dbReference>
<dbReference type="PATRIC" id="fig|582515.4.peg.3829"/>
<comment type="catalytic activity">
    <reaction evidence="10">
        <text>beta-D-fructose 6-phosphate + ATP = beta-D-fructose 1,6-bisphosphate + ADP + H(+)</text>
        <dbReference type="Rhea" id="RHEA:16109"/>
        <dbReference type="ChEBI" id="CHEBI:15378"/>
        <dbReference type="ChEBI" id="CHEBI:30616"/>
        <dbReference type="ChEBI" id="CHEBI:32966"/>
        <dbReference type="ChEBI" id="CHEBI:57634"/>
        <dbReference type="ChEBI" id="CHEBI:456216"/>
        <dbReference type="EC" id="2.7.1.11"/>
    </reaction>
</comment>
<dbReference type="Gene3D" id="3.40.50.450">
    <property type="match status" value="1"/>
</dbReference>
<feature type="binding site" description="in other chain" evidence="10">
    <location>
        <begin position="283"/>
        <end position="286"/>
    </location>
    <ligand>
        <name>substrate</name>
        <note>ligand shared between dimeric partners</note>
    </ligand>
</feature>
<evidence type="ECO:0000256" key="2">
    <source>
        <dbReference type="ARBA" id="ARBA00004496"/>
    </source>
</evidence>
<comment type="subunit">
    <text evidence="10">Homodimer or homotetramer.</text>
</comment>
<protein>
    <recommendedName>
        <fullName evidence="10">ATP-dependent 6-phosphofructokinase</fullName>
        <shortName evidence="10">ATP-PFK</shortName>
        <shortName evidence="10">Phosphofructokinase</shortName>
        <ecNumber evidence="10">2.7.1.11</ecNumber>
    </recommendedName>
    <alternativeName>
        <fullName evidence="10">Phosphohexokinase</fullName>
    </alternativeName>
</protein>
<dbReference type="GO" id="GO:0030388">
    <property type="term" value="P:fructose 1,6-bisphosphate metabolic process"/>
    <property type="evidence" value="ECO:0007669"/>
    <property type="project" value="TreeGrafter"/>
</dbReference>
<feature type="domain" description="Phosphofructokinase" evidence="12">
    <location>
        <begin position="6"/>
        <end position="308"/>
    </location>
</feature>
<evidence type="ECO:0000256" key="3">
    <source>
        <dbReference type="ARBA" id="ARBA00004679"/>
    </source>
</evidence>
<feature type="site" description="Important for substrate specificity; cannot use PPi as phosphoryl donor" evidence="10">
    <location>
        <position position="117"/>
    </location>
</feature>
<keyword evidence="10" id="KW-0547">Nucleotide-binding</keyword>
<comment type="caution">
    <text evidence="10">Lacks conserved residue(s) required for the propagation of feature annotation.</text>
</comment>
<keyword evidence="8 10" id="KW-0460">Magnesium</keyword>
<evidence type="ECO:0000256" key="6">
    <source>
        <dbReference type="ARBA" id="ARBA00022723"/>
    </source>
</evidence>
<gene>
    <name evidence="10" type="primary">pfkA</name>
    <name evidence="13" type="ORF">KR51_00034100</name>
</gene>
<feature type="binding site" description="in other chain" evidence="10">
    <location>
        <position position="236"/>
    </location>
    <ligand>
        <name>substrate</name>
        <note>ligand shared between dimeric partners</note>
    </ligand>
</feature>
<keyword evidence="9 10" id="KW-0324">Glycolysis</keyword>
<evidence type="ECO:0000259" key="12">
    <source>
        <dbReference type="Pfam" id="PF00365"/>
    </source>
</evidence>
<dbReference type="PROSITE" id="PS00433">
    <property type="entry name" value="PHOSPHOFRUCTOKINASE"/>
    <property type="match status" value="1"/>
</dbReference>
<feature type="binding site" description="in other chain" evidence="10">
    <location>
        <begin position="139"/>
        <end position="141"/>
    </location>
    <ligand>
        <name>substrate</name>
        <note>ligand shared between dimeric partners</note>
    </ligand>
</feature>
<dbReference type="SUPFAM" id="SSF53784">
    <property type="entry name" value="Phosphofructokinase"/>
    <property type="match status" value="1"/>
</dbReference>
<evidence type="ECO:0000256" key="10">
    <source>
        <dbReference type="HAMAP-Rule" id="MF_01976"/>
    </source>
</evidence>
<evidence type="ECO:0000313" key="13">
    <source>
        <dbReference type="EMBL" id="ERN40122.1"/>
    </source>
</evidence>
<dbReference type="GO" id="GO:0005945">
    <property type="term" value="C:6-phosphofructokinase complex"/>
    <property type="evidence" value="ECO:0007669"/>
    <property type="project" value="TreeGrafter"/>
</dbReference>
<feature type="region of interest" description="Disordered" evidence="11">
    <location>
        <begin position="362"/>
        <end position="383"/>
    </location>
</feature>
<dbReference type="EC" id="2.7.1.11" evidence="10"/>
<evidence type="ECO:0000256" key="9">
    <source>
        <dbReference type="ARBA" id="ARBA00023152"/>
    </source>
</evidence>
<name>U5DFU5_9CHRO</name>
<dbReference type="InterPro" id="IPR022953">
    <property type="entry name" value="ATP_PFK"/>
</dbReference>
<comment type="cofactor">
    <cofactor evidence="1 10">
        <name>Mg(2+)</name>
        <dbReference type="ChEBI" id="CHEBI:18420"/>
    </cofactor>
</comment>
<comment type="function">
    <text evidence="10">Catalyzes the phosphorylation of D-fructose 6-phosphate to fructose 1,6-bisphosphate by ATP, the first committing step of glycolysis.</text>
</comment>
<reference evidence="13 14" key="1">
    <citation type="submission" date="2013-05" db="EMBL/GenBank/DDBJ databases">
        <title>Draft genome sequence of Rubidibacter lacunae KORDI 51-2.</title>
        <authorList>
            <person name="Choi D.H."/>
            <person name="Noh J.H."/>
            <person name="Kwon K.-K."/>
            <person name="Lee J.-H."/>
            <person name="Ryu J.-Y."/>
        </authorList>
    </citation>
    <scope>NUCLEOTIDE SEQUENCE [LARGE SCALE GENOMIC DNA]</scope>
    <source>
        <strain evidence="13 14">KORDI 51-2</strain>
    </source>
</reference>
<dbReference type="FunCoup" id="U5DFU5">
    <property type="interactions" value="300"/>
</dbReference>